<name>A0A1W1EHN0_9ZZZZ</name>
<evidence type="ECO:0008006" key="2">
    <source>
        <dbReference type="Google" id="ProtNLM"/>
    </source>
</evidence>
<reference evidence="1" key="1">
    <citation type="submission" date="2016-10" db="EMBL/GenBank/DDBJ databases">
        <authorList>
            <person name="de Groot N.N."/>
        </authorList>
    </citation>
    <scope>NUCLEOTIDE SEQUENCE</scope>
</reference>
<dbReference type="AlphaFoldDB" id="A0A1W1EHN0"/>
<gene>
    <name evidence="1" type="ORF">MNB_SV-15-271</name>
</gene>
<sequence>MKQILLIALLSIYSFASDMAITPVIGMTNNSDDTKLDNDLTYGLRLDFNRGNYSDDFSINRLQLTLDYSAGKYKGFGEANVLRMGANAIWDFAKYSQVSPFILAGVGYQAFEFGKIATNSDGLYASFGGGLEVELDSKLNIVLEGKNLLDENNNNYMLGNIGIKYNFNK</sequence>
<accession>A0A1W1EHN0</accession>
<proteinExistence type="predicted"/>
<evidence type="ECO:0000313" key="1">
    <source>
        <dbReference type="EMBL" id="SHO80373.1"/>
    </source>
</evidence>
<dbReference type="EMBL" id="FRYL01000005">
    <property type="protein sequence ID" value="SHO80373.1"/>
    <property type="molecule type" value="Genomic_DNA"/>
</dbReference>
<dbReference type="SUPFAM" id="SSF56925">
    <property type="entry name" value="OMPA-like"/>
    <property type="match status" value="1"/>
</dbReference>
<dbReference type="InterPro" id="IPR011250">
    <property type="entry name" value="OMP/PagP_B-barrel"/>
</dbReference>
<protein>
    <recommendedName>
        <fullName evidence="2">Outer membrane protein beta-barrel domain-containing protein</fullName>
    </recommendedName>
</protein>
<dbReference type="Gene3D" id="2.40.160.20">
    <property type="match status" value="1"/>
</dbReference>
<organism evidence="1">
    <name type="scientific">hydrothermal vent metagenome</name>
    <dbReference type="NCBI Taxonomy" id="652676"/>
    <lineage>
        <taxon>unclassified sequences</taxon>
        <taxon>metagenomes</taxon>
        <taxon>ecological metagenomes</taxon>
    </lineage>
</organism>